<keyword evidence="2" id="KW-0413">Isomerase</keyword>
<dbReference type="EMBL" id="CP116942">
    <property type="protein sequence ID" value="WCO68171.1"/>
    <property type="molecule type" value="Genomic_DNA"/>
</dbReference>
<sequence>MPSDAVVGDVDLGDHYARVRERLCALLEEAGEAAADVAVPACPGWTVRDVLAHLVGNIEDGAAGRIQGPPSEAQTAEQVARHRDESLAVLADTWRQGSPLMEDALRRAQMWPGMIDALTHEHDVRTALDRPGARDVDTVRVVADRLVEGAPVPLRVRFPDGREVCSDATGGSADAPVLRTTPFEVVRLRLGRRSRDQVAAMDWEPPPGPALDRLFVFGPSPLPLVEPGPDA</sequence>
<evidence type="ECO:0000313" key="3">
    <source>
        <dbReference type="Proteomes" id="UP001216390"/>
    </source>
</evidence>
<proteinExistence type="predicted"/>
<accession>A0AAE9YI10</accession>
<dbReference type="InterPro" id="IPR017517">
    <property type="entry name" value="Maleyloyr_isom"/>
</dbReference>
<dbReference type="InterPro" id="IPR034660">
    <property type="entry name" value="DinB/YfiT-like"/>
</dbReference>
<organism evidence="2 3">
    <name type="scientific">Iamia majanohamensis</name>
    <dbReference type="NCBI Taxonomy" id="467976"/>
    <lineage>
        <taxon>Bacteria</taxon>
        <taxon>Bacillati</taxon>
        <taxon>Actinomycetota</taxon>
        <taxon>Acidimicrobiia</taxon>
        <taxon>Acidimicrobiales</taxon>
        <taxon>Iamiaceae</taxon>
        <taxon>Iamia</taxon>
    </lineage>
</organism>
<reference evidence="2" key="1">
    <citation type="submission" date="2023-01" db="EMBL/GenBank/DDBJ databases">
        <title>The diversity of Class Acidimicrobiia in South China Sea sediment environments and the proposal of Iamia marina sp. nov., a novel species of the genus Iamia.</title>
        <authorList>
            <person name="He Y."/>
            <person name="Tian X."/>
        </authorList>
    </citation>
    <scope>NUCLEOTIDE SEQUENCE</scope>
    <source>
        <strain evidence="2">DSM 19957</strain>
    </source>
</reference>
<dbReference type="AlphaFoldDB" id="A0AAE9YI10"/>
<dbReference type="KEGG" id="ima:PO878_05460"/>
<dbReference type="GO" id="GO:0046872">
    <property type="term" value="F:metal ion binding"/>
    <property type="evidence" value="ECO:0007669"/>
    <property type="project" value="InterPro"/>
</dbReference>
<name>A0AAE9YI10_9ACTN</name>
<gene>
    <name evidence="2" type="ORF">PO878_05460</name>
</gene>
<feature type="domain" description="Mycothiol-dependent maleylpyruvate isomerase metal-binding" evidence="1">
    <location>
        <begin position="17"/>
        <end position="110"/>
    </location>
</feature>
<dbReference type="NCBIfam" id="TIGR03083">
    <property type="entry name" value="maleylpyruvate isomerase family mycothiol-dependent enzyme"/>
    <property type="match status" value="1"/>
</dbReference>
<dbReference type="GO" id="GO:0016853">
    <property type="term" value="F:isomerase activity"/>
    <property type="evidence" value="ECO:0007669"/>
    <property type="project" value="UniProtKB-KW"/>
</dbReference>
<dbReference type="Gene3D" id="1.20.120.450">
    <property type="entry name" value="dinb family like domain"/>
    <property type="match status" value="1"/>
</dbReference>
<keyword evidence="3" id="KW-1185">Reference proteome</keyword>
<dbReference type="InterPro" id="IPR024344">
    <property type="entry name" value="MDMPI_metal-binding"/>
</dbReference>
<dbReference type="SUPFAM" id="SSF109854">
    <property type="entry name" value="DinB/YfiT-like putative metalloenzymes"/>
    <property type="match status" value="1"/>
</dbReference>
<protein>
    <submittedName>
        <fullName evidence="2">Maleylpyruvate isomerase family mycothiol-dependent enzyme</fullName>
    </submittedName>
</protein>
<dbReference type="RefSeq" id="WP_272737688.1">
    <property type="nucleotide sequence ID" value="NZ_CP116942.1"/>
</dbReference>
<evidence type="ECO:0000259" key="1">
    <source>
        <dbReference type="Pfam" id="PF11716"/>
    </source>
</evidence>
<dbReference type="Pfam" id="PF11716">
    <property type="entry name" value="MDMPI_N"/>
    <property type="match status" value="1"/>
</dbReference>
<dbReference type="Proteomes" id="UP001216390">
    <property type="component" value="Chromosome"/>
</dbReference>
<evidence type="ECO:0000313" key="2">
    <source>
        <dbReference type="EMBL" id="WCO68171.1"/>
    </source>
</evidence>